<dbReference type="InterPro" id="IPR011009">
    <property type="entry name" value="Kinase-like_dom_sf"/>
</dbReference>
<dbReference type="EC" id="2.7.11.1" evidence="1"/>
<dbReference type="EMBL" id="UPTC01002499">
    <property type="protein sequence ID" value="VBB33553.1"/>
    <property type="molecule type" value="Genomic_DNA"/>
</dbReference>
<name>A0A498SW52_ACAVI</name>
<dbReference type="PANTHER" id="PTHR11909">
    <property type="entry name" value="CASEIN KINASE-RELATED"/>
    <property type="match status" value="1"/>
</dbReference>
<dbReference type="STRING" id="6277.A0A498SW52"/>
<keyword evidence="4" id="KW-1185">Reference proteome</keyword>
<sequence length="368" mass="41710">MLGRITIGVINCISARSTTCLDDQRSILLIACLDDQRSILSIACLDDCLLQSVSSITDHMTFVYPSNNRDFSVQRGTVTSESGMAQQLVQLNPGDQVDRWHIDRKLGEGGFGAVYMVLKMEVFVLTELNKRNNRHFCKIEDKGRFGSFNYVVMTLVGKSLQDLRKAGPGQHLSMGTALGAGIQALEALEDLHSIGYLHRDVKPGNYTIGRPELNELRKIYVLDFGMCRKFTNAQNIIRKPRAAAGFRGTVRYAPISCHLQRELCRKDDVETWIYMQVELTTGNLPWKNIADMNQVGEYKKRCRFEPAINELLGGCAPELRQILQIVDALKYYDQPPYQQIYQLMRQSFLTMGCQEFPYDWEKPGGGVF</sequence>
<dbReference type="PROSITE" id="PS50011">
    <property type="entry name" value="PROTEIN_KINASE_DOM"/>
    <property type="match status" value="1"/>
</dbReference>
<dbReference type="Gene3D" id="1.10.510.10">
    <property type="entry name" value="Transferase(Phosphotransferase) domain 1"/>
    <property type="match status" value="1"/>
</dbReference>
<accession>A0A498SW52</accession>
<dbReference type="GO" id="GO:0005524">
    <property type="term" value="F:ATP binding"/>
    <property type="evidence" value="ECO:0007669"/>
    <property type="project" value="InterPro"/>
</dbReference>
<feature type="domain" description="Protein kinase" evidence="2">
    <location>
        <begin position="100"/>
        <end position="349"/>
    </location>
</feature>
<dbReference type="OrthoDB" id="5979581at2759"/>
<protein>
    <recommendedName>
        <fullName evidence="1">non-specific serine/threonine protein kinase</fullName>
        <ecNumber evidence="1">2.7.11.1</ecNumber>
    </recommendedName>
</protein>
<evidence type="ECO:0000259" key="2">
    <source>
        <dbReference type="PROSITE" id="PS50011"/>
    </source>
</evidence>
<dbReference type="InterPro" id="IPR000719">
    <property type="entry name" value="Prot_kinase_dom"/>
</dbReference>
<dbReference type="AlphaFoldDB" id="A0A498SW52"/>
<gene>
    <name evidence="3" type="ORF">NAV_LOCUS8344</name>
</gene>
<evidence type="ECO:0000313" key="4">
    <source>
        <dbReference type="Proteomes" id="UP000276991"/>
    </source>
</evidence>
<dbReference type="SUPFAM" id="SSF56112">
    <property type="entry name" value="Protein kinase-like (PK-like)"/>
    <property type="match status" value="1"/>
</dbReference>
<dbReference type="InterPro" id="IPR050235">
    <property type="entry name" value="CK1_Ser-Thr_kinase"/>
</dbReference>
<evidence type="ECO:0000256" key="1">
    <source>
        <dbReference type="ARBA" id="ARBA00012513"/>
    </source>
</evidence>
<dbReference type="SMART" id="SM00220">
    <property type="entry name" value="S_TKc"/>
    <property type="match status" value="1"/>
</dbReference>
<dbReference type="Pfam" id="PF00069">
    <property type="entry name" value="Pkinase"/>
    <property type="match status" value="1"/>
</dbReference>
<dbReference type="PROSITE" id="PS00108">
    <property type="entry name" value="PROTEIN_KINASE_ST"/>
    <property type="match status" value="1"/>
</dbReference>
<dbReference type="GO" id="GO:0004674">
    <property type="term" value="F:protein serine/threonine kinase activity"/>
    <property type="evidence" value="ECO:0007669"/>
    <property type="project" value="UniProtKB-EC"/>
</dbReference>
<dbReference type="InterPro" id="IPR008271">
    <property type="entry name" value="Ser/Thr_kinase_AS"/>
</dbReference>
<organism evidence="3 4">
    <name type="scientific">Acanthocheilonema viteae</name>
    <name type="common">Filarial nematode worm</name>
    <name type="synonym">Dipetalonema viteae</name>
    <dbReference type="NCBI Taxonomy" id="6277"/>
    <lineage>
        <taxon>Eukaryota</taxon>
        <taxon>Metazoa</taxon>
        <taxon>Ecdysozoa</taxon>
        <taxon>Nematoda</taxon>
        <taxon>Chromadorea</taxon>
        <taxon>Rhabditida</taxon>
        <taxon>Spirurina</taxon>
        <taxon>Spiruromorpha</taxon>
        <taxon>Filarioidea</taxon>
        <taxon>Onchocercidae</taxon>
        <taxon>Acanthocheilonema</taxon>
    </lineage>
</organism>
<reference evidence="3 4" key="1">
    <citation type="submission" date="2018-08" db="EMBL/GenBank/DDBJ databases">
        <authorList>
            <person name="Laetsch R D."/>
            <person name="Stevens L."/>
            <person name="Kumar S."/>
            <person name="Blaxter L. M."/>
        </authorList>
    </citation>
    <scope>NUCLEOTIDE SEQUENCE [LARGE SCALE GENOMIC DNA]</scope>
</reference>
<dbReference type="Proteomes" id="UP000276991">
    <property type="component" value="Unassembled WGS sequence"/>
</dbReference>
<proteinExistence type="predicted"/>
<evidence type="ECO:0000313" key="3">
    <source>
        <dbReference type="EMBL" id="VBB33553.1"/>
    </source>
</evidence>